<feature type="compositionally biased region" description="Polar residues" evidence="2">
    <location>
        <begin position="40"/>
        <end position="55"/>
    </location>
</feature>
<dbReference type="RefSeq" id="XP_011309066.1">
    <property type="nucleotide sequence ID" value="XM_011310764.1"/>
</dbReference>
<sequence length="302" mass="34360">MRMMNNQLDNDEGQMVSFDSATLRIAKENDDSDNKDTYARGSSTDAPRPSATNVASIPFRHVDTHSFFSDRNEVVERAVKECQETLLTDQNDEVVGTWLLTEISLWDTEKERIVILTKNSILTIKYDFISLKVIAFHRIPLGDVDTVAYGELEYPAASVAPRLNGFADGLSSVIQCAIRQQWSSITERSDIHFEPRKRNMNGVRIMWNKGKPLSFEKKWNPFGKRIPWLTFANHPLYWHKGSNEEISRFDADALHSALTTILSDSCNFVNQPLIVENYLGLGALIHNRNSLGFFKVRGKVSF</sequence>
<organism evidence="4 5">
    <name type="scientific">Fopius arisanus</name>
    <dbReference type="NCBI Taxonomy" id="64838"/>
    <lineage>
        <taxon>Eukaryota</taxon>
        <taxon>Metazoa</taxon>
        <taxon>Ecdysozoa</taxon>
        <taxon>Arthropoda</taxon>
        <taxon>Hexapoda</taxon>
        <taxon>Insecta</taxon>
        <taxon>Pterygota</taxon>
        <taxon>Neoptera</taxon>
        <taxon>Endopterygota</taxon>
        <taxon>Hymenoptera</taxon>
        <taxon>Apocrita</taxon>
        <taxon>Ichneumonoidea</taxon>
        <taxon>Braconidae</taxon>
        <taxon>Opiinae</taxon>
        <taxon>Fopius</taxon>
    </lineage>
</organism>
<name>A0A9R1THF3_9HYME</name>
<dbReference type="GeneID" id="105270072"/>
<gene>
    <name evidence="5" type="primary">LOC105270072</name>
</gene>
<dbReference type="KEGG" id="fas:105270072"/>
<evidence type="ECO:0000313" key="4">
    <source>
        <dbReference type="Proteomes" id="UP000694866"/>
    </source>
</evidence>
<evidence type="ECO:0000313" key="5">
    <source>
        <dbReference type="RefSeq" id="XP_011309066.1"/>
    </source>
</evidence>
<proteinExistence type="inferred from homology"/>
<comment type="similarity">
    <text evidence="1">Belongs to the TPRG1 family.</text>
</comment>
<feature type="domain" description="HSac2" evidence="3">
    <location>
        <begin position="69"/>
        <end position="226"/>
    </location>
</feature>
<feature type="region of interest" description="Disordered" evidence="2">
    <location>
        <begin position="24"/>
        <end position="55"/>
    </location>
</feature>
<protein>
    <submittedName>
        <fullName evidence="5">Tumor protein p63-regulated gene 1-like protein</fullName>
    </submittedName>
</protein>
<dbReference type="AlphaFoldDB" id="A0A9R1THF3"/>
<dbReference type="PANTHER" id="PTHR31108">
    <property type="entry name" value="TUMOR PROTEIN P63-REGULATED GENE 1-LIKE PROTEIN"/>
    <property type="match status" value="1"/>
</dbReference>
<dbReference type="OrthoDB" id="10012704at2759"/>
<dbReference type="InterPro" id="IPR034753">
    <property type="entry name" value="hSac2"/>
</dbReference>
<accession>A0A9R1THF3</accession>
<dbReference type="PANTHER" id="PTHR31108:SF1">
    <property type="entry name" value="HSAC2 DOMAIN-CONTAINING PROTEIN"/>
    <property type="match status" value="1"/>
</dbReference>
<dbReference type="InterPro" id="IPR040242">
    <property type="entry name" value="TPRG1-like"/>
</dbReference>
<dbReference type="GO" id="GO:0005737">
    <property type="term" value="C:cytoplasm"/>
    <property type="evidence" value="ECO:0007669"/>
    <property type="project" value="TreeGrafter"/>
</dbReference>
<evidence type="ECO:0000259" key="3">
    <source>
        <dbReference type="PROSITE" id="PS51791"/>
    </source>
</evidence>
<feature type="compositionally biased region" description="Basic and acidic residues" evidence="2">
    <location>
        <begin position="25"/>
        <end position="38"/>
    </location>
</feature>
<evidence type="ECO:0000256" key="1">
    <source>
        <dbReference type="ARBA" id="ARBA00009163"/>
    </source>
</evidence>
<dbReference type="InterPro" id="IPR022158">
    <property type="entry name" value="Inositol_phosphatase"/>
</dbReference>
<dbReference type="Pfam" id="PF12456">
    <property type="entry name" value="hSac2"/>
    <property type="match status" value="1"/>
</dbReference>
<reference evidence="5" key="1">
    <citation type="submission" date="2025-08" db="UniProtKB">
        <authorList>
            <consortium name="RefSeq"/>
        </authorList>
    </citation>
    <scope>IDENTIFICATION</scope>
    <source>
        <strain evidence="5">USDA-PBARC FA_bdor</strain>
        <tissue evidence="5">Whole organism</tissue>
    </source>
</reference>
<evidence type="ECO:0000256" key="2">
    <source>
        <dbReference type="SAM" id="MobiDB-lite"/>
    </source>
</evidence>
<dbReference type="Proteomes" id="UP000694866">
    <property type="component" value="Unplaced"/>
</dbReference>
<keyword evidence="4" id="KW-1185">Reference proteome</keyword>
<dbReference type="PROSITE" id="PS51791">
    <property type="entry name" value="HSAC2"/>
    <property type="match status" value="1"/>
</dbReference>